<dbReference type="OrthoDB" id="237820at2"/>
<protein>
    <recommendedName>
        <fullName evidence="1">DUF2169 domain-containing protein</fullName>
    </recommendedName>
</protein>
<dbReference type="EMBL" id="FNJL01000065">
    <property type="protein sequence ID" value="SDP94625.1"/>
    <property type="molecule type" value="Genomic_DNA"/>
</dbReference>
<accession>A0A1H0WVZ1</accession>
<dbReference type="Pfam" id="PF09937">
    <property type="entry name" value="DUF2169"/>
    <property type="match status" value="1"/>
</dbReference>
<dbReference type="RefSeq" id="WP_092840475.1">
    <property type="nucleotide sequence ID" value="NZ_CP028290.1"/>
</dbReference>
<keyword evidence="3" id="KW-1185">Reference proteome</keyword>
<reference evidence="3" key="1">
    <citation type="submission" date="2016-10" db="EMBL/GenBank/DDBJ databases">
        <authorList>
            <person name="Varghese N."/>
            <person name="Submissions S."/>
        </authorList>
    </citation>
    <scope>NUCLEOTIDE SEQUENCE [LARGE SCALE GENOMIC DNA]</scope>
    <source>
        <strain evidence="3">DSM 17101</strain>
    </source>
</reference>
<dbReference type="AlphaFoldDB" id="A0A1H0WVZ1"/>
<sequence>MLDNLTPFAAELLPGHRPDGSACRTLVIKATLDFAGRPVAQGSALPIYRGDAFFEEDGLQGTVRHEADLAPFKPRVDVVFNGFAHAPGGRAAERFDAGLSIGAETRTLRIHGRRVWRRRMGLFPVAEACEPALRVPLVYGLAFGGQDAEDPTAFHAGNPPGTGFSAGVPRDGAPLHQIEWADAPVRLPSGNDPPAGFGCIGRTWLPRRALWGSYAPQELQQAPGLVARMPATFDPAAWNCAHPRMQFAPGQVRPGTRIRWTHLCARGEGETAVPDLQPAVSRAIRGERGTVLPAFDTLVLEPEHGHMVMVWRHTFDREAARYLESLQVHL</sequence>
<evidence type="ECO:0000313" key="2">
    <source>
        <dbReference type="EMBL" id="SDP94625.1"/>
    </source>
</evidence>
<organism evidence="2 3">
    <name type="scientific">Paracidovorax cattleyae</name>
    <dbReference type="NCBI Taxonomy" id="80868"/>
    <lineage>
        <taxon>Bacteria</taxon>
        <taxon>Pseudomonadati</taxon>
        <taxon>Pseudomonadota</taxon>
        <taxon>Betaproteobacteria</taxon>
        <taxon>Burkholderiales</taxon>
        <taxon>Comamonadaceae</taxon>
        <taxon>Paracidovorax</taxon>
    </lineage>
</organism>
<name>A0A1H0WVZ1_9BURK</name>
<dbReference type="Proteomes" id="UP000199317">
    <property type="component" value="Unassembled WGS sequence"/>
</dbReference>
<feature type="domain" description="DUF2169" evidence="1">
    <location>
        <begin position="21"/>
        <end position="312"/>
    </location>
</feature>
<evidence type="ECO:0000259" key="1">
    <source>
        <dbReference type="Pfam" id="PF09937"/>
    </source>
</evidence>
<evidence type="ECO:0000313" key="3">
    <source>
        <dbReference type="Proteomes" id="UP000199317"/>
    </source>
</evidence>
<dbReference type="InterPro" id="IPR018683">
    <property type="entry name" value="DUF2169"/>
</dbReference>
<proteinExistence type="predicted"/>
<gene>
    <name evidence="2" type="ORF">SAMN04489708_1654</name>
</gene>